<dbReference type="STRING" id="1367477.N288_05460"/>
<protein>
    <submittedName>
        <fullName evidence="1">Uncharacterized protein</fullName>
    </submittedName>
</protein>
<dbReference type="RefSeq" id="WP_009791565.1">
    <property type="nucleotide sequence ID" value="NC_022524.1"/>
</dbReference>
<dbReference type="PATRIC" id="fig|1367477.3.peg.1024"/>
<dbReference type="HOGENOM" id="CLU_3040418_0_0_9"/>
<evidence type="ECO:0000313" key="2">
    <source>
        <dbReference type="Proteomes" id="UP000017805"/>
    </source>
</evidence>
<dbReference type="AlphaFoldDB" id="U5L8G1"/>
<sequence length="54" mass="6234">MNIASIGEHCVVRINRQFYLLLEIDFTFEAMNRKETIFILLTEQEASALTEASL</sequence>
<evidence type="ECO:0000313" key="1">
    <source>
        <dbReference type="EMBL" id="AGX03046.1"/>
    </source>
</evidence>
<accession>U5L8G1</accession>
<reference evidence="1 2" key="1">
    <citation type="submission" date="2013-07" db="EMBL/GenBank/DDBJ databases">
        <title>Complete genome sequence of Bacillus infantis NRRL B-14911 that has potential to induce cardiac disease by antigenic mimicry.</title>
        <authorList>
            <person name="Massilamany C."/>
            <person name="Smith T.P.L."/>
            <person name="Loy J.D."/>
            <person name="Barletta R."/>
            <person name="Reddy J."/>
        </authorList>
    </citation>
    <scope>NUCLEOTIDE SEQUENCE [LARGE SCALE GENOMIC DNA]</scope>
    <source>
        <strain evidence="1 2">NRRL B-14911</strain>
    </source>
</reference>
<keyword evidence="2" id="KW-1185">Reference proteome</keyword>
<proteinExistence type="predicted"/>
<dbReference type="KEGG" id="bif:N288_05460"/>
<dbReference type="EMBL" id="CP006643">
    <property type="protein sequence ID" value="AGX03046.1"/>
    <property type="molecule type" value="Genomic_DNA"/>
</dbReference>
<gene>
    <name evidence="1" type="ORF">N288_05460</name>
</gene>
<name>U5L8G1_9BACI</name>
<dbReference type="GeneID" id="97348294"/>
<dbReference type="Proteomes" id="UP000017805">
    <property type="component" value="Chromosome"/>
</dbReference>
<organism evidence="1 2">
    <name type="scientific">Bacillus infantis NRRL B-14911</name>
    <dbReference type="NCBI Taxonomy" id="1367477"/>
    <lineage>
        <taxon>Bacteria</taxon>
        <taxon>Bacillati</taxon>
        <taxon>Bacillota</taxon>
        <taxon>Bacilli</taxon>
        <taxon>Bacillales</taxon>
        <taxon>Bacillaceae</taxon>
        <taxon>Bacillus</taxon>
    </lineage>
</organism>